<dbReference type="EMBL" id="VEPZ02001787">
    <property type="protein sequence ID" value="KAE8654561.1"/>
    <property type="molecule type" value="Genomic_DNA"/>
</dbReference>
<dbReference type="PANTHER" id="PTHR31182">
    <property type="entry name" value="C2 NT-TYPE DOMAIN-CONTAINING PROTEIN"/>
    <property type="match status" value="1"/>
</dbReference>
<gene>
    <name evidence="2" type="ORF">F3Y22_tig00117048pilonHSYRG00777</name>
</gene>
<feature type="compositionally biased region" description="Polar residues" evidence="1">
    <location>
        <begin position="233"/>
        <end position="245"/>
    </location>
</feature>
<dbReference type="Proteomes" id="UP000436088">
    <property type="component" value="Unassembled WGS sequence"/>
</dbReference>
<dbReference type="AlphaFoldDB" id="A0A6A2WC57"/>
<name>A0A6A2WC57_HIBSY</name>
<evidence type="ECO:0000256" key="1">
    <source>
        <dbReference type="SAM" id="MobiDB-lite"/>
    </source>
</evidence>
<comment type="caution">
    <text evidence="2">The sequence shown here is derived from an EMBL/GenBank/DDBJ whole genome shotgun (WGS) entry which is preliminary data.</text>
</comment>
<sequence length="565" mass="64085">MKMKWWTRSPSKRMLHVKVKPLKLEGITRNEEDDGDKDDAKVLAIEIIWKGPKPRLASFYISSSSRHKRNRGSQRVLGNRKPIEWDDDEFENVCDFSVVSNGSWDVLFNVLHGKNSEGNSKLAVAGKVSLDLAKLVPVTGCSDVERKLPVALKVDGVVVEASLFILVSFVRGTTDTTGGAQNSAESIKEDGFFKIVKSLTRQKEKNYSCQTDQLNSRDSDESLVFDSDGLHGNDSTTTSESNSGELSLGPELESFRSFENQLEPPQNNMVRMFSWKKRRLSFRSLKKKAQPLVQTGENCWEVKQLLSRNGQATLKAEVFFASFDQRSERAAGESACTALVAVIAHRLNSNQASMPTRLEFDSLITEGSSQWRELCSNIAYTDSFPDKHFDLDTVLKADHKPVIVLQDKSFTGFFSPERFKCLKDAMSFDEIWNEISNDHDQPRVYIISWNDHFFLLKVESKAYYIIDTLGERLFEGCKQAYMLKFDDSSSMYGKEEVGGSEEDEMVICRGKECCREYIKRFLAAITVEELEEEEKKGRISTFSLHRRLQIDFHYTSTSSSSMATS</sequence>
<evidence type="ECO:0000313" key="2">
    <source>
        <dbReference type="EMBL" id="KAE8654561.1"/>
    </source>
</evidence>
<protein>
    <recommendedName>
        <fullName evidence="4">C2 NT-type domain-containing protein</fullName>
    </recommendedName>
</protein>
<keyword evidence="3" id="KW-1185">Reference proteome</keyword>
<feature type="region of interest" description="Disordered" evidence="1">
    <location>
        <begin position="210"/>
        <end position="247"/>
    </location>
</feature>
<dbReference type="OrthoDB" id="733571at2759"/>
<evidence type="ECO:0008006" key="4">
    <source>
        <dbReference type="Google" id="ProtNLM"/>
    </source>
</evidence>
<evidence type="ECO:0000313" key="3">
    <source>
        <dbReference type="Proteomes" id="UP000436088"/>
    </source>
</evidence>
<reference evidence="2" key="1">
    <citation type="submission" date="2019-09" db="EMBL/GenBank/DDBJ databases">
        <title>Draft genome information of white flower Hibiscus syriacus.</title>
        <authorList>
            <person name="Kim Y.-M."/>
        </authorList>
    </citation>
    <scope>NUCLEOTIDE SEQUENCE [LARGE SCALE GENOMIC DNA]</scope>
    <source>
        <strain evidence="2">YM2019G1</strain>
    </source>
</reference>
<organism evidence="2 3">
    <name type="scientific">Hibiscus syriacus</name>
    <name type="common">Rose of Sharon</name>
    <dbReference type="NCBI Taxonomy" id="106335"/>
    <lineage>
        <taxon>Eukaryota</taxon>
        <taxon>Viridiplantae</taxon>
        <taxon>Streptophyta</taxon>
        <taxon>Embryophyta</taxon>
        <taxon>Tracheophyta</taxon>
        <taxon>Spermatophyta</taxon>
        <taxon>Magnoliopsida</taxon>
        <taxon>eudicotyledons</taxon>
        <taxon>Gunneridae</taxon>
        <taxon>Pentapetalae</taxon>
        <taxon>rosids</taxon>
        <taxon>malvids</taxon>
        <taxon>Malvales</taxon>
        <taxon>Malvaceae</taxon>
        <taxon>Malvoideae</taxon>
        <taxon>Hibiscus</taxon>
    </lineage>
</organism>
<proteinExistence type="predicted"/>
<accession>A0A6A2WC57</accession>
<dbReference type="PANTHER" id="PTHR31182:SF17">
    <property type="entry name" value="EEIG1_EHBP1 PROTEIN AMINO-TERMINAL DOMAIN PROTEIN"/>
    <property type="match status" value="1"/>
</dbReference>